<dbReference type="PROSITE" id="PS50011">
    <property type="entry name" value="PROTEIN_KINASE_DOM"/>
    <property type="match status" value="1"/>
</dbReference>
<dbReference type="InterPro" id="IPR011009">
    <property type="entry name" value="Kinase-like_dom_sf"/>
</dbReference>
<dbReference type="GO" id="GO:0004672">
    <property type="term" value="F:protein kinase activity"/>
    <property type="evidence" value="ECO:0007669"/>
    <property type="project" value="InterPro"/>
</dbReference>
<dbReference type="PANTHER" id="PTHR11909">
    <property type="entry name" value="CASEIN KINASE-RELATED"/>
    <property type="match status" value="1"/>
</dbReference>
<dbReference type="SUPFAM" id="SSF56112">
    <property type="entry name" value="Protein kinase-like (PK-like)"/>
    <property type="match status" value="1"/>
</dbReference>
<dbReference type="AlphaFoldDB" id="A0A183D1X1"/>
<accession>A0A183D1X1</accession>
<organism evidence="2">
    <name type="scientific">Gongylonema pulchrum</name>
    <dbReference type="NCBI Taxonomy" id="637853"/>
    <lineage>
        <taxon>Eukaryota</taxon>
        <taxon>Metazoa</taxon>
        <taxon>Ecdysozoa</taxon>
        <taxon>Nematoda</taxon>
        <taxon>Chromadorea</taxon>
        <taxon>Rhabditida</taxon>
        <taxon>Spirurina</taxon>
        <taxon>Spiruromorpha</taxon>
        <taxon>Spiruroidea</taxon>
        <taxon>Gongylonematidae</taxon>
        <taxon>Gongylonema</taxon>
    </lineage>
</organism>
<dbReference type="InterPro" id="IPR000719">
    <property type="entry name" value="Prot_kinase_dom"/>
</dbReference>
<dbReference type="InterPro" id="IPR050235">
    <property type="entry name" value="CK1_Ser-Thr_kinase"/>
</dbReference>
<proteinExistence type="predicted"/>
<sequence>LKLDALVLKQLNERGIAEGFPRLIAAGRTTLYKYIVMELVGPDLQRLRRATPTKKFSLSSSLRIASQTLDRIEALHDCGWLCRDVKANNFCIGKENTGMIYMLDFGFARRFVRENGTLLERRKAAGLMGTIYYASLNAHDFSEQCRKDDLESWFYMIIEMIVGSLPWLVCDPKDEYLLVGEWKKFIRGPGRQILLAGTPDEFNEILDVIDQTAFIARPRYRVIHAMIERAMDRLQVDRKKPFEWQEDPTVLQRSTTIGEFSETNQDNKALQVKEIKEEAVACET</sequence>
<name>A0A183D1X1_9BILA</name>
<dbReference type="GO" id="GO:0005524">
    <property type="term" value="F:ATP binding"/>
    <property type="evidence" value="ECO:0007669"/>
    <property type="project" value="InterPro"/>
</dbReference>
<dbReference type="Gene3D" id="1.10.510.10">
    <property type="entry name" value="Transferase(Phosphotransferase) domain 1"/>
    <property type="match status" value="1"/>
</dbReference>
<feature type="domain" description="Protein kinase" evidence="1">
    <location>
        <begin position="1"/>
        <end position="227"/>
    </location>
</feature>
<dbReference type="WBParaSite" id="GPUH_0000271701-mRNA-1">
    <property type="protein sequence ID" value="GPUH_0000271701-mRNA-1"/>
    <property type="gene ID" value="GPUH_0000271701"/>
</dbReference>
<protein>
    <submittedName>
        <fullName evidence="2">Protein kinase domain-containing protein</fullName>
    </submittedName>
</protein>
<evidence type="ECO:0000259" key="1">
    <source>
        <dbReference type="PROSITE" id="PS50011"/>
    </source>
</evidence>
<dbReference type="SMART" id="SM00220">
    <property type="entry name" value="S_TKc"/>
    <property type="match status" value="1"/>
</dbReference>
<dbReference type="Pfam" id="PF00069">
    <property type="entry name" value="Pkinase"/>
    <property type="match status" value="1"/>
</dbReference>
<evidence type="ECO:0000313" key="2">
    <source>
        <dbReference type="WBParaSite" id="GPUH_0000271701-mRNA-1"/>
    </source>
</evidence>
<reference evidence="2" key="1">
    <citation type="submission" date="2016-06" db="UniProtKB">
        <authorList>
            <consortium name="WormBaseParasite"/>
        </authorList>
    </citation>
    <scope>IDENTIFICATION</scope>
</reference>